<dbReference type="GeneID" id="13445775"/>
<dbReference type="InterPro" id="IPR018253">
    <property type="entry name" value="DnaJ_domain_CS"/>
</dbReference>
<dbReference type="EMBL" id="LN714474">
    <property type="protein sequence ID" value="CEL64156.1"/>
    <property type="molecule type" value="Genomic_DNA"/>
</dbReference>
<evidence type="ECO:0000313" key="4">
    <source>
        <dbReference type="EMBL" id="CEL64156.1"/>
    </source>
</evidence>
<dbReference type="OrthoDB" id="9989112at2759"/>
<feature type="region of interest" description="Disordered" evidence="1">
    <location>
        <begin position="168"/>
        <end position="287"/>
    </location>
</feature>
<dbReference type="CDD" id="cd06257">
    <property type="entry name" value="DnaJ"/>
    <property type="match status" value="1"/>
</dbReference>
<dbReference type="PRINTS" id="PR00625">
    <property type="entry name" value="JDOMAIN"/>
</dbReference>
<keyword evidence="5" id="KW-1185">Reference proteome</keyword>
<dbReference type="GO" id="GO:0051082">
    <property type="term" value="F:unfolded protein binding"/>
    <property type="evidence" value="ECO:0007669"/>
    <property type="project" value="TreeGrafter"/>
</dbReference>
<feature type="domain" description="J" evidence="2">
    <location>
        <begin position="30"/>
        <end position="91"/>
    </location>
</feature>
<dbReference type="PROSITE" id="PS00636">
    <property type="entry name" value="DNAJ_1"/>
    <property type="match status" value="1"/>
</dbReference>
<feature type="region of interest" description="Disordered" evidence="1">
    <location>
        <begin position="1"/>
        <end position="24"/>
    </location>
</feature>
<dbReference type="InterPro" id="IPR001623">
    <property type="entry name" value="DnaJ_domain"/>
</dbReference>
<evidence type="ECO:0000313" key="3">
    <source>
        <dbReference type="EMBL" id="CBZ49576.1"/>
    </source>
</evidence>
<dbReference type="PANTHER" id="PTHR43948:SF10">
    <property type="entry name" value="MRJ, ISOFORM E"/>
    <property type="match status" value="1"/>
</dbReference>
<dbReference type="EMBL" id="FR823380">
    <property type="protein sequence ID" value="CBZ49576.1"/>
    <property type="molecule type" value="Genomic_DNA"/>
</dbReference>
<evidence type="ECO:0000259" key="2">
    <source>
        <dbReference type="PROSITE" id="PS50076"/>
    </source>
</evidence>
<dbReference type="OMA" id="HISWNNG"/>
<dbReference type="SMART" id="SM00271">
    <property type="entry name" value="DnaJ"/>
    <property type="match status" value="1"/>
</dbReference>
<dbReference type="PROSITE" id="PS50076">
    <property type="entry name" value="DNAJ_2"/>
    <property type="match status" value="1"/>
</dbReference>
<dbReference type="AlphaFoldDB" id="F0V785"/>
<reference evidence="3" key="2">
    <citation type="submission" date="2011-03" db="EMBL/GenBank/DDBJ databases">
        <title>Comparative genomics and transcriptomics of Neospora caninum and Toxoplasma gondii.</title>
        <authorList>
            <person name="Reid A.J."/>
            <person name="Sohal A."/>
            <person name="Harris D."/>
            <person name="Quail M."/>
            <person name="Sanders M."/>
            <person name="Berriman M."/>
            <person name="Wastling J.M."/>
            <person name="Pain A."/>
        </authorList>
    </citation>
    <scope>NUCLEOTIDE SEQUENCE</scope>
    <source>
        <strain evidence="3">Liverpool</strain>
    </source>
</reference>
<dbReference type="SUPFAM" id="SSF46565">
    <property type="entry name" value="Chaperone J-domain"/>
    <property type="match status" value="1"/>
</dbReference>
<reference evidence="5" key="3">
    <citation type="journal article" date="2012" name="PLoS Pathog.">
        <title>Comparative genomics of the apicomplexan parasites Toxoplasma gondii and Neospora caninum: Coccidia differing in host range and transmission strategy.</title>
        <authorList>
            <person name="Reid A.J."/>
            <person name="Vermont S.J."/>
            <person name="Cotton J.A."/>
            <person name="Harris D."/>
            <person name="Hill-Cawthorne G.A."/>
            <person name="Konen-Waisman S."/>
            <person name="Latham S.M."/>
            <person name="Mourier T."/>
            <person name="Norton R."/>
            <person name="Quail M.A."/>
            <person name="Sanders M."/>
            <person name="Shanmugam D."/>
            <person name="Sohal A."/>
            <person name="Wasmuth J.D."/>
            <person name="Brunk B."/>
            <person name="Grigg M.E."/>
            <person name="Howard J.C."/>
            <person name="Parkinson J."/>
            <person name="Roos D.S."/>
            <person name="Trees A.J."/>
            <person name="Berriman M."/>
            <person name="Pain A."/>
            <person name="Wastling J.M."/>
        </authorList>
    </citation>
    <scope>NUCLEOTIDE SEQUENCE [LARGE SCALE GENOMIC DNA]</scope>
    <source>
        <strain evidence="5">Liverpool</strain>
    </source>
</reference>
<dbReference type="PANTHER" id="PTHR43948">
    <property type="entry name" value="DNAJ HOMOLOG SUBFAMILY B"/>
    <property type="match status" value="1"/>
</dbReference>
<dbReference type="Pfam" id="PF00226">
    <property type="entry name" value="DnaJ"/>
    <property type="match status" value="1"/>
</dbReference>
<dbReference type="GO" id="GO:0005737">
    <property type="term" value="C:cytoplasm"/>
    <property type="evidence" value="ECO:0007669"/>
    <property type="project" value="TreeGrafter"/>
</dbReference>
<organism evidence="3 5">
    <name type="scientific">Neospora caninum (strain Liverpool)</name>
    <dbReference type="NCBI Taxonomy" id="572307"/>
    <lineage>
        <taxon>Eukaryota</taxon>
        <taxon>Sar</taxon>
        <taxon>Alveolata</taxon>
        <taxon>Apicomplexa</taxon>
        <taxon>Conoidasida</taxon>
        <taxon>Coccidia</taxon>
        <taxon>Eucoccidiorida</taxon>
        <taxon>Eimeriorina</taxon>
        <taxon>Sarcocystidae</taxon>
        <taxon>Neospora</taxon>
    </lineage>
</organism>
<feature type="region of interest" description="Disordered" evidence="1">
    <location>
        <begin position="368"/>
        <end position="389"/>
    </location>
</feature>
<feature type="compositionally biased region" description="Polar residues" evidence="1">
    <location>
        <begin position="242"/>
        <end position="256"/>
    </location>
</feature>
<reference evidence="4" key="4">
    <citation type="journal article" date="2015" name="PLoS ONE">
        <title>Comprehensive Evaluation of Toxoplasma gondii VEG and Neospora caninum LIV Genomes with Tachyzoite Stage Transcriptome and Proteome Defines Novel Transcript Features.</title>
        <authorList>
            <person name="Ramaprasad A."/>
            <person name="Mourier T."/>
            <person name="Naeem R."/>
            <person name="Malas T.B."/>
            <person name="Moussa E."/>
            <person name="Panigrahi A."/>
            <person name="Vermont S.J."/>
            <person name="Otto T.D."/>
            <person name="Wastling J."/>
            <person name="Pain A."/>
        </authorList>
    </citation>
    <scope>NUCLEOTIDE SEQUENCE</scope>
    <source>
        <strain evidence="4">Liverpool</strain>
    </source>
</reference>
<dbReference type="GO" id="GO:0005634">
    <property type="term" value="C:nucleus"/>
    <property type="evidence" value="ECO:0007669"/>
    <property type="project" value="TreeGrafter"/>
</dbReference>
<reference evidence="3" key="1">
    <citation type="submission" date="2011-02" db="EMBL/GenBank/DDBJ databases">
        <authorList>
            <person name="Aslett M."/>
        </authorList>
    </citation>
    <scope>NUCLEOTIDE SEQUENCE</scope>
    <source>
        <strain evidence="3">Liverpool</strain>
    </source>
</reference>
<feature type="compositionally biased region" description="Polar residues" evidence="1">
    <location>
        <begin position="174"/>
        <end position="183"/>
    </location>
</feature>
<evidence type="ECO:0000256" key="1">
    <source>
        <dbReference type="SAM" id="MobiDB-lite"/>
    </source>
</evidence>
<protein>
    <submittedName>
        <fullName evidence="4">Ras-associated protein Rap1 isoform 1 family protein</fullName>
    </submittedName>
</protein>
<dbReference type="Proteomes" id="UP000007494">
    <property type="component" value="Chromosome Ia"/>
</dbReference>
<dbReference type="VEuPathDB" id="ToxoDB:NCLIV_000715"/>
<accession>F0V785</accession>
<dbReference type="eggNOG" id="KOG0717">
    <property type="taxonomic scope" value="Eukaryota"/>
</dbReference>
<feature type="compositionally biased region" description="Polar residues" evidence="1">
    <location>
        <begin position="369"/>
        <end position="381"/>
    </location>
</feature>
<dbReference type="GO" id="GO:0044183">
    <property type="term" value="F:protein folding chaperone"/>
    <property type="evidence" value="ECO:0007669"/>
    <property type="project" value="TreeGrafter"/>
</dbReference>
<feature type="region of interest" description="Disordered" evidence="1">
    <location>
        <begin position="112"/>
        <end position="154"/>
    </location>
</feature>
<dbReference type="InParanoid" id="F0V785"/>
<proteinExistence type="predicted"/>
<feature type="compositionally biased region" description="Basic and acidic residues" evidence="1">
    <location>
        <begin position="192"/>
        <end position="205"/>
    </location>
</feature>
<gene>
    <name evidence="4" type="ORF">BN1204_000715_1</name>
    <name evidence="3" type="ORF">NCLIV_000715</name>
</gene>
<dbReference type="Gene3D" id="1.10.287.110">
    <property type="entry name" value="DnaJ domain"/>
    <property type="match status" value="1"/>
</dbReference>
<dbReference type="InterPro" id="IPR036869">
    <property type="entry name" value="J_dom_sf"/>
</dbReference>
<feature type="compositionally biased region" description="Basic and acidic residues" evidence="1">
    <location>
        <begin position="1"/>
        <end position="22"/>
    </location>
</feature>
<evidence type="ECO:0000313" key="5">
    <source>
        <dbReference type="Proteomes" id="UP000007494"/>
    </source>
</evidence>
<dbReference type="GO" id="GO:0051087">
    <property type="term" value="F:protein-folding chaperone binding"/>
    <property type="evidence" value="ECO:0007669"/>
    <property type="project" value="TreeGrafter"/>
</dbReference>
<dbReference type="RefSeq" id="XP_003879611.1">
    <property type="nucleotide sequence ID" value="XM_003879562.1"/>
</dbReference>
<dbReference type="InterPro" id="IPR036361">
    <property type="entry name" value="SAP_dom_sf"/>
</dbReference>
<feature type="compositionally biased region" description="Basic and acidic residues" evidence="1">
    <location>
        <begin position="125"/>
        <end position="149"/>
    </location>
</feature>
<name>F0V785_NEOCL</name>
<dbReference type="SUPFAM" id="SSF68906">
    <property type="entry name" value="SAP domain"/>
    <property type="match status" value="1"/>
</dbReference>
<sequence>MSDSRTREGQSFSDEPRTEDRSGPIVATDRFYDLLQLSRDASHETVKKTYRQFALLWHPDKGGDVQRFQALTAAWEVLGDETRRRAYDRSLIRTGSTDGLRVGLFGKPCSEGGNTAFSSHRRRHSTEAEGFVREPRNTSHHEGRKREDISSGDSNFLSKDDFLKRLRGEAPRRQSYSFSSPGNAKTPADPEGTEKTKRTSCRDVGRANSPGHISWNNGGRDPPHGPRKIPATTEFDTRRIRQSSCSWGSDDSNANTGKDEATQRTGKSRGSVGHYQSGNPRSGKRTGCVEEALREVLGEEQFKAALEGNITEETLRDGNSAGCSKHLVKRLNVKQLKRFLTTLGIPHQSCIEKTDLLEAFSAAFPLDSPSPTVNFSPQVSGQKEAPKVR</sequence>